<dbReference type="RefSeq" id="WP_275040829.1">
    <property type="nucleotide sequence ID" value="NZ_CBTY010000009.1"/>
</dbReference>
<feature type="compositionally biased region" description="Polar residues" evidence="1">
    <location>
        <begin position="1"/>
        <end position="13"/>
    </location>
</feature>
<dbReference type="Proteomes" id="UP000018159">
    <property type="component" value="Unassembled WGS sequence"/>
</dbReference>
<evidence type="ECO:0000256" key="1">
    <source>
        <dbReference type="SAM" id="MobiDB-lite"/>
    </source>
</evidence>
<sequence>MTKTKSNAANQKNNKTKPENLMKKEYLESYMELKKSILESQKV</sequence>
<name>V6ATM4_9ARCH</name>
<proteinExistence type="predicted"/>
<reference evidence="2 3" key="1">
    <citation type="journal article" date="2013" name="PLoS ONE">
        <title>Enrichment and Genome Sequence of the Group I.1a Ammonia-Oxidizing Archaeon ?Ca. Nitrosotenuis uzonensis? Representing a Clade Globally.</title>
        <authorList>
            <person name="Lebedeva E.V."/>
            <person name="Hatzenpichler R."/>
            <person name="Pelletier E."/>
            <person name="Schuster N."/>
            <person name="Hauzmayer S."/>
            <person name="Bulaev A."/>
            <person name="Grigor'eva N.V."/>
            <person name="Galushko A."/>
            <person name="Schmid M."/>
            <person name="Palatinszky M."/>
            <person name="Le Paslier D."/>
            <person name="Daims H."/>
            <person name="Wagner M."/>
        </authorList>
    </citation>
    <scope>NUCLEOTIDE SEQUENCE [LARGE SCALE GENOMIC DNA]</scope>
    <source>
        <strain evidence="2 3">N4</strain>
    </source>
</reference>
<dbReference type="EMBL" id="CBTY010000009">
    <property type="protein sequence ID" value="CDI06066.1"/>
    <property type="molecule type" value="Genomic_DNA"/>
</dbReference>
<evidence type="ECO:0000313" key="3">
    <source>
        <dbReference type="Proteomes" id="UP000018159"/>
    </source>
</evidence>
<organism evidence="2 3">
    <name type="scientific">Candidatus Nitrosotenuis uzonensis</name>
    <dbReference type="NCBI Taxonomy" id="1407055"/>
    <lineage>
        <taxon>Archaea</taxon>
        <taxon>Nitrososphaerota</taxon>
        <taxon>Candidatus Nitrosotenuis</taxon>
    </lineage>
</organism>
<keyword evidence="3" id="KW-1185">Reference proteome</keyword>
<evidence type="ECO:0000313" key="2">
    <source>
        <dbReference type="EMBL" id="CDI06066.1"/>
    </source>
</evidence>
<comment type="caution">
    <text evidence="2">The sequence shown here is derived from an EMBL/GenBank/DDBJ whole genome shotgun (WGS) entry which is preliminary data.</text>
</comment>
<protein>
    <submittedName>
        <fullName evidence="2">Uncharacterized protein</fullName>
    </submittedName>
</protein>
<accession>V6ATM4</accession>
<feature type="region of interest" description="Disordered" evidence="1">
    <location>
        <begin position="1"/>
        <end position="21"/>
    </location>
</feature>
<dbReference type="STRING" id="1407055.NITUZ_40232"/>
<gene>
    <name evidence="2" type="ORF">NITUZ_40232</name>
</gene>
<dbReference type="AlphaFoldDB" id="V6ATM4"/>